<feature type="compositionally biased region" description="Polar residues" evidence="1">
    <location>
        <begin position="53"/>
        <end position="65"/>
    </location>
</feature>
<proteinExistence type="predicted"/>
<protein>
    <submittedName>
        <fullName evidence="3">Uncharacterized protein</fullName>
    </submittedName>
</protein>
<keyword evidence="2" id="KW-0732">Signal</keyword>
<gene>
    <name evidence="3" type="ORF">TPAC0785_LOCUS1021</name>
</gene>
<reference evidence="3" key="1">
    <citation type="submission" date="2021-01" db="EMBL/GenBank/DDBJ databases">
        <authorList>
            <person name="Corre E."/>
            <person name="Pelletier E."/>
            <person name="Niang G."/>
            <person name="Scheremetjew M."/>
            <person name="Finn R."/>
            <person name="Kale V."/>
            <person name="Holt S."/>
            <person name="Cochrane G."/>
            <person name="Meng A."/>
            <person name="Brown T."/>
            <person name="Cohen L."/>
        </authorList>
    </citation>
    <scope>NUCLEOTIDE SEQUENCE</scope>
    <source>
        <strain evidence="3">CCMP 1866</strain>
    </source>
</reference>
<feature type="chain" id="PRO_5030951198" evidence="2">
    <location>
        <begin position="21"/>
        <end position="243"/>
    </location>
</feature>
<dbReference type="AlphaFoldDB" id="A0A7S2QVV8"/>
<evidence type="ECO:0000256" key="2">
    <source>
        <dbReference type="SAM" id="SignalP"/>
    </source>
</evidence>
<dbReference type="EMBL" id="HBHE01001604">
    <property type="protein sequence ID" value="CAD9653471.1"/>
    <property type="molecule type" value="Transcribed_RNA"/>
</dbReference>
<sequence>MKKCFPVISLLMMLICPSQALRATKQVYYGYNNHYNNHYGIKQRFITSPIRPSTSLSTKATPDSEPTNDKDDDSSKSNNSLFQLITDTISNSINNSIDNSSLRRNITNRPPLNLDFALPLIIYDVFLLMNLSISLNLWVYHSISLLPPFTGLNSAFVEGSRLSVCWEISSISSSFYHPPNVKSEPAIRAATAYTTATALLLTEELARAAMDNGIAGNLFLAQEIGFGGLLMVVWRTMHSELQG</sequence>
<feature type="region of interest" description="Disordered" evidence="1">
    <location>
        <begin position="53"/>
        <end position="78"/>
    </location>
</feature>
<accession>A0A7S2QVV8</accession>
<evidence type="ECO:0000313" key="3">
    <source>
        <dbReference type="EMBL" id="CAD9653471.1"/>
    </source>
</evidence>
<name>A0A7S2QVV8_9STRA</name>
<organism evidence="3">
    <name type="scientific">Triparma pacifica</name>
    <dbReference type="NCBI Taxonomy" id="91992"/>
    <lineage>
        <taxon>Eukaryota</taxon>
        <taxon>Sar</taxon>
        <taxon>Stramenopiles</taxon>
        <taxon>Ochrophyta</taxon>
        <taxon>Bolidophyceae</taxon>
        <taxon>Parmales</taxon>
        <taxon>Triparmaceae</taxon>
        <taxon>Triparma</taxon>
    </lineage>
</organism>
<evidence type="ECO:0000256" key="1">
    <source>
        <dbReference type="SAM" id="MobiDB-lite"/>
    </source>
</evidence>
<feature type="signal peptide" evidence="2">
    <location>
        <begin position="1"/>
        <end position="20"/>
    </location>
</feature>